<name>A0A1R3V343_9HYPH</name>
<protein>
    <submittedName>
        <fullName evidence="1">Uncharacterized protein</fullName>
    </submittedName>
</protein>
<accession>A0A1R3V343</accession>
<dbReference type="Proteomes" id="UP000188388">
    <property type="component" value="Unassembled WGS sequence"/>
</dbReference>
<evidence type="ECO:0000313" key="2">
    <source>
        <dbReference type="Proteomes" id="UP000188388"/>
    </source>
</evidence>
<sequence length="40" mass="4266">MALTAAGIFVLGHLPNRRFVASDGRARIVCCASLGIFDFV</sequence>
<reference evidence="2" key="1">
    <citation type="submission" date="2017-01" db="EMBL/GenBank/DDBJ databases">
        <authorList>
            <person name="Brunel B."/>
        </authorList>
    </citation>
    <scope>NUCLEOTIDE SEQUENCE [LARGE SCALE GENOMIC DNA]</scope>
</reference>
<keyword evidence="2" id="KW-1185">Reference proteome</keyword>
<dbReference type="AlphaFoldDB" id="A0A1R3V343"/>
<evidence type="ECO:0000313" key="1">
    <source>
        <dbReference type="EMBL" id="SIT54287.1"/>
    </source>
</evidence>
<dbReference type="STRING" id="1631249.BQ8794_140432"/>
<organism evidence="1 2">
    <name type="scientific">Mesorhizobium prunaredense</name>
    <dbReference type="NCBI Taxonomy" id="1631249"/>
    <lineage>
        <taxon>Bacteria</taxon>
        <taxon>Pseudomonadati</taxon>
        <taxon>Pseudomonadota</taxon>
        <taxon>Alphaproteobacteria</taxon>
        <taxon>Hyphomicrobiales</taxon>
        <taxon>Phyllobacteriaceae</taxon>
        <taxon>Mesorhizobium</taxon>
    </lineage>
</organism>
<proteinExistence type="predicted"/>
<dbReference type="EMBL" id="FTPD01000006">
    <property type="protein sequence ID" value="SIT54287.1"/>
    <property type="molecule type" value="Genomic_DNA"/>
</dbReference>
<gene>
    <name evidence="1" type="ORF">BQ8794_140432</name>
</gene>